<dbReference type="Proteomes" id="UP000823941">
    <property type="component" value="Chromosome 18"/>
</dbReference>
<evidence type="ECO:0000313" key="3">
    <source>
        <dbReference type="Proteomes" id="UP000823941"/>
    </source>
</evidence>
<reference evidence="2 3" key="1">
    <citation type="submission" date="2021-06" db="EMBL/GenBank/DDBJ databases">
        <title>A haploid diamondback moth (Plutella xylostella L.) genome assembly resolves 31 chromosomes and identifies a diamide resistance mutation.</title>
        <authorList>
            <person name="Ward C.M."/>
            <person name="Perry K.D."/>
            <person name="Baker G."/>
            <person name="Powis K."/>
            <person name="Heckel D.G."/>
            <person name="Baxter S.W."/>
        </authorList>
    </citation>
    <scope>NUCLEOTIDE SEQUENCE [LARGE SCALE GENOMIC DNA]</scope>
    <source>
        <strain evidence="2 3">LV</strain>
        <tissue evidence="2">Single pupa</tissue>
    </source>
</reference>
<keyword evidence="3" id="KW-1185">Reference proteome</keyword>
<protein>
    <submittedName>
        <fullName evidence="2">Uncharacterized protein</fullName>
    </submittedName>
</protein>
<keyword evidence="1" id="KW-0812">Transmembrane</keyword>
<evidence type="ECO:0000256" key="1">
    <source>
        <dbReference type="SAM" id="Phobius"/>
    </source>
</evidence>
<evidence type="ECO:0000313" key="2">
    <source>
        <dbReference type="EMBL" id="KAG7301948.1"/>
    </source>
</evidence>
<gene>
    <name evidence="2" type="ORF">JYU34_013389</name>
</gene>
<dbReference type="EMBL" id="JAHIBW010000018">
    <property type="protein sequence ID" value="KAG7301948.1"/>
    <property type="molecule type" value="Genomic_DNA"/>
</dbReference>
<comment type="caution">
    <text evidence="2">The sequence shown here is derived from an EMBL/GenBank/DDBJ whole genome shotgun (WGS) entry which is preliminary data.</text>
</comment>
<accession>A0ABQ7Q9N8</accession>
<keyword evidence="1" id="KW-1133">Transmembrane helix</keyword>
<keyword evidence="1" id="KW-0472">Membrane</keyword>
<proteinExistence type="predicted"/>
<sequence>KAIFNQRIALKVGLCTRMAVLNIVYLTLCVSFFSLIYAQFVFFESFGSSYKRSFVEFKGRLCDLFNDSLLTTLLADTGYTCPVPPGKKYMRNMTLTKTLRSLRSVKWPFRKAKVEGIVSQTYTKEIVGKGSIVLNFK</sequence>
<feature type="transmembrane region" description="Helical" evidence="1">
    <location>
        <begin position="23"/>
        <end position="43"/>
    </location>
</feature>
<name>A0ABQ7Q9N8_PLUXY</name>
<feature type="non-terminal residue" evidence="2">
    <location>
        <position position="1"/>
    </location>
</feature>
<organism evidence="2 3">
    <name type="scientific">Plutella xylostella</name>
    <name type="common">Diamondback moth</name>
    <name type="synonym">Plutella maculipennis</name>
    <dbReference type="NCBI Taxonomy" id="51655"/>
    <lineage>
        <taxon>Eukaryota</taxon>
        <taxon>Metazoa</taxon>
        <taxon>Ecdysozoa</taxon>
        <taxon>Arthropoda</taxon>
        <taxon>Hexapoda</taxon>
        <taxon>Insecta</taxon>
        <taxon>Pterygota</taxon>
        <taxon>Neoptera</taxon>
        <taxon>Endopterygota</taxon>
        <taxon>Lepidoptera</taxon>
        <taxon>Glossata</taxon>
        <taxon>Ditrysia</taxon>
        <taxon>Yponomeutoidea</taxon>
        <taxon>Plutellidae</taxon>
        <taxon>Plutella</taxon>
    </lineage>
</organism>